<proteinExistence type="predicted"/>
<dbReference type="Proteomes" id="UP000630864">
    <property type="component" value="Unassembled WGS sequence"/>
</dbReference>
<organism evidence="1 2">
    <name type="scientific">Pseudomonas amygdali pv. eriobotryae</name>
    <dbReference type="NCBI Taxonomy" id="129137"/>
    <lineage>
        <taxon>Bacteria</taxon>
        <taxon>Pseudomonadati</taxon>
        <taxon>Pseudomonadota</taxon>
        <taxon>Gammaproteobacteria</taxon>
        <taxon>Pseudomonadales</taxon>
        <taxon>Pseudomonadaceae</taxon>
        <taxon>Pseudomonas</taxon>
        <taxon>Pseudomonas amygdali</taxon>
    </lineage>
</organism>
<accession>A0A9P3EGB2</accession>
<name>A0A9P3EGB2_PSEA0</name>
<dbReference type="EMBL" id="BMZW01000076">
    <property type="protein sequence ID" value="GFZ63232.1"/>
    <property type="molecule type" value="Genomic_DNA"/>
</dbReference>
<evidence type="ECO:0000313" key="2">
    <source>
        <dbReference type="Proteomes" id="UP000630864"/>
    </source>
</evidence>
<comment type="caution">
    <text evidence="1">The sequence shown here is derived from an EMBL/GenBank/DDBJ whole genome shotgun (WGS) entry which is preliminary data.</text>
</comment>
<sequence length="92" mass="10104">MSSEKFTVGDMKRKLVGLDDSLELTFSGGLTFYRIKRYGDDEVYIEFDEAVGDLTDAFKKRNPGVKVAFIETSAADWSEDGIVGGPISVTVT</sequence>
<dbReference type="AlphaFoldDB" id="A0A9P3EGB2"/>
<dbReference type="RefSeq" id="WP_189659394.1">
    <property type="nucleotide sequence ID" value="NZ_BMZW01000076.1"/>
</dbReference>
<gene>
    <name evidence="1" type="ORF">PSE10A_57430</name>
</gene>
<evidence type="ECO:0000313" key="1">
    <source>
        <dbReference type="EMBL" id="GFZ63232.1"/>
    </source>
</evidence>
<protein>
    <submittedName>
        <fullName evidence="1">Uncharacterized protein</fullName>
    </submittedName>
</protein>
<reference evidence="1" key="1">
    <citation type="submission" date="2020-09" db="EMBL/GenBank/DDBJ databases">
        <title>Pseudomonas syringae pv. eriobotryae genome sequence causing loquat canker disease.</title>
        <authorList>
            <person name="Fukuda S."/>
            <person name="Tashiro H."/>
            <person name="Nagano Y."/>
        </authorList>
    </citation>
    <scope>NUCLEOTIDE SEQUENCE</scope>
    <source>
        <strain evidence="1">AM001</strain>
    </source>
</reference>